<evidence type="ECO:0000313" key="3">
    <source>
        <dbReference type="Proteomes" id="UP000272942"/>
    </source>
</evidence>
<keyword evidence="3" id="KW-1185">Reference proteome</keyword>
<organism evidence="4">
    <name type="scientific">Echinostoma caproni</name>
    <dbReference type="NCBI Taxonomy" id="27848"/>
    <lineage>
        <taxon>Eukaryota</taxon>
        <taxon>Metazoa</taxon>
        <taxon>Spiralia</taxon>
        <taxon>Lophotrochozoa</taxon>
        <taxon>Platyhelminthes</taxon>
        <taxon>Trematoda</taxon>
        <taxon>Digenea</taxon>
        <taxon>Plagiorchiida</taxon>
        <taxon>Echinostomata</taxon>
        <taxon>Echinostomatoidea</taxon>
        <taxon>Echinostomatidae</taxon>
        <taxon>Echinostoma</taxon>
    </lineage>
</organism>
<dbReference type="OrthoDB" id="6280553at2759"/>
<feature type="region of interest" description="Disordered" evidence="1">
    <location>
        <begin position="1"/>
        <end position="22"/>
    </location>
</feature>
<dbReference type="EMBL" id="UZAN01000113">
    <property type="protein sequence ID" value="VDP15299.1"/>
    <property type="molecule type" value="Genomic_DNA"/>
</dbReference>
<accession>A0A182ZZB2</accession>
<name>A0A182ZZB2_9TREM</name>
<protein>
    <submittedName>
        <fullName evidence="4">APG6 domain-containing protein</fullName>
    </submittedName>
</protein>
<sequence>AETAVHHVESGGLGHAKQIGSPSREWDKPKILLRPISYDWSRQLPTDSRIAYAHQSLVLGYLCAMLSASPEDGNNVDWTPNTPCLIAWSGRTLQQWPTYIQDILRDHPEVQLHLLPRVTSGAAESTESIFMHLTSYDLVRGFLADGTRRKERVLRQFVLARCLLTCLYGIFHESHSRLL</sequence>
<evidence type="ECO:0000313" key="4">
    <source>
        <dbReference type="WBParaSite" id="ECPE_0000004601-mRNA-1"/>
    </source>
</evidence>
<dbReference type="Proteomes" id="UP000272942">
    <property type="component" value="Unassembled WGS sequence"/>
</dbReference>
<evidence type="ECO:0000313" key="2">
    <source>
        <dbReference type="EMBL" id="VDP15299.1"/>
    </source>
</evidence>
<gene>
    <name evidence="2" type="ORF">ECPE_LOCUS47</name>
</gene>
<reference evidence="4" key="1">
    <citation type="submission" date="2016-06" db="UniProtKB">
        <authorList>
            <consortium name="WormBaseParasite"/>
        </authorList>
    </citation>
    <scope>IDENTIFICATION</scope>
</reference>
<proteinExistence type="predicted"/>
<reference evidence="2 3" key="2">
    <citation type="submission" date="2018-11" db="EMBL/GenBank/DDBJ databases">
        <authorList>
            <consortium name="Pathogen Informatics"/>
        </authorList>
    </citation>
    <scope>NUCLEOTIDE SEQUENCE [LARGE SCALE GENOMIC DNA]</scope>
    <source>
        <strain evidence="2 3">Egypt</strain>
    </source>
</reference>
<dbReference type="AlphaFoldDB" id="A0A182ZZB2"/>
<dbReference type="WBParaSite" id="ECPE_0000004601-mRNA-1">
    <property type="protein sequence ID" value="ECPE_0000004601-mRNA-1"/>
    <property type="gene ID" value="ECPE_0000004601"/>
</dbReference>
<evidence type="ECO:0000256" key="1">
    <source>
        <dbReference type="SAM" id="MobiDB-lite"/>
    </source>
</evidence>